<sequence length="79" mass="8609">MDAVLKNKLEHTVFLAGATDLVYAGAVAVCEVSGVQIGTQKSPARLKNELLWSTRLKGEIVNIRNKVGVLHTYLNRDSS</sequence>
<dbReference type="Proteomes" id="UP001516400">
    <property type="component" value="Unassembled WGS sequence"/>
</dbReference>
<evidence type="ECO:0000313" key="2">
    <source>
        <dbReference type="Proteomes" id="UP001516400"/>
    </source>
</evidence>
<gene>
    <name evidence="1" type="ORF">HHI36_009720</name>
</gene>
<feature type="non-terminal residue" evidence="1">
    <location>
        <position position="79"/>
    </location>
</feature>
<organism evidence="1 2">
    <name type="scientific">Cryptolaemus montrouzieri</name>
    <dbReference type="NCBI Taxonomy" id="559131"/>
    <lineage>
        <taxon>Eukaryota</taxon>
        <taxon>Metazoa</taxon>
        <taxon>Ecdysozoa</taxon>
        <taxon>Arthropoda</taxon>
        <taxon>Hexapoda</taxon>
        <taxon>Insecta</taxon>
        <taxon>Pterygota</taxon>
        <taxon>Neoptera</taxon>
        <taxon>Endopterygota</taxon>
        <taxon>Coleoptera</taxon>
        <taxon>Polyphaga</taxon>
        <taxon>Cucujiformia</taxon>
        <taxon>Coccinelloidea</taxon>
        <taxon>Coccinellidae</taxon>
        <taxon>Scymninae</taxon>
        <taxon>Scymnini</taxon>
        <taxon>Cryptolaemus</taxon>
    </lineage>
</organism>
<evidence type="ECO:0000313" key="1">
    <source>
        <dbReference type="EMBL" id="KAL3265516.1"/>
    </source>
</evidence>
<comment type="caution">
    <text evidence="1">The sequence shown here is derived from an EMBL/GenBank/DDBJ whole genome shotgun (WGS) entry which is preliminary data.</text>
</comment>
<dbReference type="EMBL" id="JABFTP020000001">
    <property type="protein sequence ID" value="KAL3265516.1"/>
    <property type="molecule type" value="Genomic_DNA"/>
</dbReference>
<keyword evidence="2" id="KW-1185">Reference proteome</keyword>
<reference evidence="1 2" key="1">
    <citation type="journal article" date="2021" name="BMC Biol.">
        <title>Horizontally acquired antibacterial genes associated with adaptive radiation of ladybird beetles.</title>
        <authorList>
            <person name="Li H.S."/>
            <person name="Tang X.F."/>
            <person name="Huang Y.H."/>
            <person name="Xu Z.Y."/>
            <person name="Chen M.L."/>
            <person name="Du X.Y."/>
            <person name="Qiu B.Y."/>
            <person name="Chen P.T."/>
            <person name="Zhang W."/>
            <person name="Slipinski A."/>
            <person name="Escalona H.E."/>
            <person name="Waterhouse R.M."/>
            <person name="Zwick A."/>
            <person name="Pang H."/>
        </authorList>
    </citation>
    <scope>NUCLEOTIDE SEQUENCE [LARGE SCALE GENOMIC DNA]</scope>
    <source>
        <strain evidence="1">SYSU2018</strain>
    </source>
</reference>
<accession>A0ABD2MGM7</accession>
<dbReference type="AlphaFoldDB" id="A0ABD2MGM7"/>
<name>A0ABD2MGM7_9CUCU</name>
<protein>
    <submittedName>
        <fullName evidence="1">Uncharacterized protein</fullName>
    </submittedName>
</protein>
<proteinExistence type="predicted"/>